<keyword evidence="2" id="KW-1185">Reference proteome</keyword>
<evidence type="ECO:0000313" key="1">
    <source>
        <dbReference type="EMBL" id="MFD1044991.1"/>
    </source>
</evidence>
<reference evidence="2" key="1">
    <citation type="journal article" date="2019" name="Int. J. Syst. Evol. Microbiol.">
        <title>The Global Catalogue of Microorganisms (GCM) 10K type strain sequencing project: providing services to taxonomists for standard genome sequencing and annotation.</title>
        <authorList>
            <consortium name="The Broad Institute Genomics Platform"/>
            <consortium name="The Broad Institute Genome Sequencing Center for Infectious Disease"/>
            <person name="Wu L."/>
            <person name="Ma J."/>
        </authorList>
    </citation>
    <scope>NUCLEOTIDE SEQUENCE [LARGE SCALE GENOMIC DNA]</scope>
    <source>
        <strain evidence="2">JCM 31486</strain>
    </source>
</reference>
<gene>
    <name evidence="1" type="ORF">ACFQ1S_04960</name>
</gene>
<sequence>MAESSEYLKDVDIDDVLDDDFDKAVRAVLKVNAENSAAAGADRLSRIRAAYHEKR</sequence>
<name>A0ABW3M2V6_9PSEU</name>
<dbReference type="EMBL" id="JBHTIS010000179">
    <property type="protein sequence ID" value="MFD1044991.1"/>
    <property type="molecule type" value="Genomic_DNA"/>
</dbReference>
<comment type="caution">
    <text evidence="1">The sequence shown here is derived from an EMBL/GenBank/DDBJ whole genome shotgun (WGS) entry which is preliminary data.</text>
</comment>
<proteinExistence type="predicted"/>
<organism evidence="1 2">
    <name type="scientific">Kibdelosporangium lantanae</name>
    <dbReference type="NCBI Taxonomy" id="1497396"/>
    <lineage>
        <taxon>Bacteria</taxon>
        <taxon>Bacillati</taxon>
        <taxon>Actinomycetota</taxon>
        <taxon>Actinomycetes</taxon>
        <taxon>Pseudonocardiales</taxon>
        <taxon>Pseudonocardiaceae</taxon>
        <taxon>Kibdelosporangium</taxon>
    </lineage>
</organism>
<evidence type="ECO:0000313" key="2">
    <source>
        <dbReference type="Proteomes" id="UP001597045"/>
    </source>
</evidence>
<protein>
    <submittedName>
        <fullName evidence="1">Uncharacterized protein</fullName>
    </submittedName>
</protein>
<accession>A0ABW3M2V6</accession>
<dbReference type="Proteomes" id="UP001597045">
    <property type="component" value="Unassembled WGS sequence"/>
</dbReference>